<sequence>MDSKKFALSTRGLFLQALVLSFAFLSLAQFAETRSTPLNSSEGIVAPPYSSACLRAAVRTPTSACLAANAFTSLQSAFYDPDSNRGWPNTQAWINANTIEVLSNFLEQADSTDWENETATIHSIVDDLFYKSEVGDCRAPVSCESWDDLAWWGLAWLRYYEASGKVHFKYLERSQYIYHYISTHGWVQSCGASYQWGSWSESAYTYQNSIIQALMATFSVRLVHYEGSGFYEQSNLVSHASQLWAWMKQHVIQESNLIFDGLDSWTCKVRPQGGSKVWSYNQGVILEALALLAEHTGDRQYVQDGVDLATAAMSALQNDAENRTLVEKACEPTCNGDQVAFKGILARYLGYFALRDGVPEEVASSIWQFLQIQQKAIWTYARQVDSKGYEIQSLYSMRWDTPGGNLDAGSQTSALDVFTQMMIYDKLQPDSKGSRISKMSLA</sequence>
<dbReference type="InterPro" id="IPR053169">
    <property type="entry name" value="MUG_Protein"/>
</dbReference>
<dbReference type="Proteomes" id="UP001190700">
    <property type="component" value="Unassembled WGS sequence"/>
</dbReference>
<dbReference type="AlphaFoldDB" id="A0AAE0G0M4"/>
<dbReference type="Pfam" id="PF03663">
    <property type="entry name" value="Glyco_hydro_76"/>
    <property type="match status" value="1"/>
</dbReference>
<proteinExistence type="predicted"/>
<evidence type="ECO:0000313" key="3">
    <source>
        <dbReference type="Proteomes" id="UP001190700"/>
    </source>
</evidence>
<dbReference type="PANTHER" id="PTHR47791">
    <property type="entry name" value="MEIOTICALLY UP-REGULATED GENE 191 PROTEIN"/>
    <property type="match status" value="1"/>
</dbReference>
<keyword evidence="3" id="KW-1185">Reference proteome</keyword>
<gene>
    <name evidence="2" type="ORF">CYMTET_22506</name>
</gene>
<accession>A0AAE0G0M4</accession>
<dbReference type="InterPro" id="IPR008928">
    <property type="entry name" value="6-hairpin_glycosidase_sf"/>
</dbReference>
<name>A0AAE0G0M4_9CHLO</name>
<evidence type="ECO:0000313" key="2">
    <source>
        <dbReference type="EMBL" id="KAK3269025.1"/>
    </source>
</evidence>
<evidence type="ECO:0008006" key="4">
    <source>
        <dbReference type="Google" id="ProtNLM"/>
    </source>
</evidence>
<protein>
    <recommendedName>
        <fullName evidence="4">Glycoside hydrolase family 76 protein</fullName>
    </recommendedName>
</protein>
<evidence type="ECO:0000256" key="1">
    <source>
        <dbReference type="SAM" id="SignalP"/>
    </source>
</evidence>
<feature type="chain" id="PRO_5041976794" description="Glycoside hydrolase family 76 protein" evidence="1">
    <location>
        <begin position="34"/>
        <end position="442"/>
    </location>
</feature>
<feature type="signal peptide" evidence="1">
    <location>
        <begin position="1"/>
        <end position="33"/>
    </location>
</feature>
<dbReference type="InterPro" id="IPR005198">
    <property type="entry name" value="Glyco_hydro_76"/>
</dbReference>
<comment type="caution">
    <text evidence="2">The sequence shown here is derived from an EMBL/GenBank/DDBJ whole genome shotgun (WGS) entry which is preliminary data.</text>
</comment>
<dbReference type="PANTHER" id="PTHR47791:SF3">
    <property type="entry name" value="MEIOTICALLY UP-REGULATED GENE 191 PROTEIN"/>
    <property type="match status" value="1"/>
</dbReference>
<dbReference type="EMBL" id="LGRX02011380">
    <property type="protein sequence ID" value="KAK3269025.1"/>
    <property type="molecule type" value="Genomic_DNA"/>
</dbReference>
<dbReference type="Gene3D" id="1.50.10.20">
    <property type="match status" value="1"/>
</dbReference>
<keyword evidence="1" id="KW-0732">Signal</keyword>
<dbReference type="GO" id="GO:0005975">
    <property type="term" value="P:carbohydrate metabolic process"/>
    <property type="evidence" value="ECO:0007669"/>
    <property type="project" value="InterPro"/>
</dbReference>
<dbReference type="SUPFAM" id="SSF48208">
    <property type="entry name" value="Six-hairpin glycosidases"/>
    <property type="match status" value="1"/>
</dbReference>
<organism evidence="2 3">
    <name type="scientific">Cymbomonas tetramitiformis</name>
    <dbReference type="NCBI Taxonomy" id="36881"/>
    <lineage>
        <taxon>Eukaryota</taxon>
        <taxon>Viridiplantae</taxon>
        <taxon>Chlorophyta</taxon>
        <taxon>Pyramimonadophyceae</taxon>
        <taxon>Pyramimonadales</taxon>
        <taxon>Pyramimonadaceae</taxon>
        <taxon>Cymbomonas</taxon>
    </lineage>
</organism>
<reference evidence="2 3" key="1">
    <citation type="journal article" date="2015" name="Genome Biol. Evol.">
        <title>Comparative Genomics of a Bacterivorous Green Alga Reveals Evolutionary Causalities and Consequences of Phago-Mixotrophic Mode of Nutrition.</title>
        <authorList>
            <person name="Burns J.A."/>
            <person name="Paasch A."/>
            <person name="Narechania A."/>
            <person name="Kim E."/>
        </authorList>
    </citation>
    <scope>NUCLEOTIDE SEQUENCE [LARGE SCALE GENOMIC DNA]</scope>
    <source>
        <strain evidence="2 3">PLY_AMNH</strain>
    </source>
</reference>